<dbReference type="InterPro" id="IPR036237">
    <property type="entry name" value="Xyl_isomerase-like_sf"/>
</dbReference>
<accession>A0A6J7L6G6</accession>
<dbReference type="InterPro" id="IPR050312">
    <property type="entry name" value="IolE/XylAMocC-like"/>
</dbReference>
<dbReference type="Gene3D" id="3.20.20.150">
    <property type="entry name" value="Divalent-metal-dependent TIM barrel enzymes"/>
    <property type="match status" value="1"/>
</dbReference>
<dbReference type="PANTHER" id="PTHR12110">
    <property type="entry name" value="HYDROXYPYRUVATE ISOMERASE"/>
    <property type="match status" value="1"/>
</dbReference>
<dbReference type="Pfam" id="PF01261">
    <property type="entry name" value="AP_endonuc_2"/>
    <property type="match status" value="1"/>
</dbReference>
<evidence type="ECO:0000313" key="2">
    <source>
        <dbReference type="EMBL" id="CAB4963836.1"/>
    </source>
</evidence>
<dbReference type="InterPro" id="IPR013022">
    <property type="entry name" value="Xyl_isomerase-like_TIM-brl"/>
</dbReference>
<feature type="domain" description="Xylose isomerase-like TIM barrel" evidence="1">
    <location>
        <begin position="21"/>
        <end position="254"/>
    </location>
</feature>
<dbReference type="SUPFAM" id="SSF51658">
    <property type="entry name" value="Xylose isomerase-like"/>
    <property type="match status" value="1"/>
</dbReference>
<gene>
    <name evidence="2" type="ORF">UFOPK3772_02428</name>
</gene>
<reference evidence="2" key="1">
    <citation type="submission" date="2020-05" db="EMBL/GenBank/DDBJ databases">
        <authorList>
            <person name="Chiriac C."/>
            <person name="Salcher M."/>
            <person name="Ghai R."/>
            <person name="Kavagutti S V."/>
        </authorList>
    </citation>
    <scope>NUCLEOTIDE SEQUENCE</scope>
</reference>
<organism evidence="2">
    <name type="scientific">freshwater metagenome</name>
    <dbReference type="NCBI Taxonomy" id="449393"/>
    <lineage>
        <taxon>unclassified sequences</taxon>
        <taxon>metagenomes</taxon>
        <taxon>ecological metagenomes</taxon>
    </lineage>
</organism>
<evidence type="ECO:0000259" key="1">
    <source>
        <dbReference type="Pfam" id="PF01261"/>
    </source>
</evidence>
<dbReference type="EMBL" id="CAFBNE010000092">
    <property type="protein sequence ID" value="CAB4963836.1"/>
    <property type="molecule type" value="Genomic_DNA"/>
</dbReference>
<proteinExistence type="predicted"/>
<dbReference type="AlphaFoldDB" id="A0A6J7L6G6"/>
<name>A0A6J7L6G6_9ZZZZ</name>
<protein>
    <submittedName>
        <fullName evidence="2">Unannotated protein</fullName>
    </submittedName>
</protein>
<dbReference type="PANTHER" id="PTHR12110:SF47">
    <property type="match status" value="1"/>
</dbReference>
<sequence length="261" mass="28488">MKPRVGLSTSSVYPEGTAAAFEISARLGYDGVEVMVGTDSVSQDPEALSALVDHYQTPILSIHAPCLLVTQRVWGTDPWGKLIRAKEAAERLGASTVVVHPPFLWQRSYAKGFVAGLGAMANETAVEFAVENMFPWRAASRELPAYSPGWDVRDEDYPHVTLDLSHTSVSRSDAMQMAADLAGRLRHVHLADGTGSARDEHLIPGRGDQPAAELLQHLAGTGFDRTVVVEVSTRGAVTRDEREIDLMEALEFARRHLAPRH</sequence>